<reference evidence="3 4" key="1">
    <citation type="journal article" date="2019" name="PLoS Negl. Trop. Dis.">
        <title>Whole genome sequencing of Entamoeba nuttalli reveals mammalian host-related molecular signatures and a novel octapeptide-repeat surface protein.</title>
        <authorList>
            <person name="Tanaka M."/>
            <person name="Makiuchi T."/>
            <person name="Komiyama T."/>
            <person name="Shiina T."/>
            <person name="Osaki K."/>
            <person name="Tachibana H."/>
        </authorList>
    </citation>
    <scope>NUCLEOTIDE SEQUENCE [LARGE SCALE GENOMIC DNA]</scope>
    <source>
        <strain evidence="3 4">P19-061405</strain>
    </source>
</reference>
<feature type="region of interest" description="Disordered" evidence="2">
    <location>
        <begin position="51"/>
        <end position="76"/>
    </location>
</feature>
<keyword evidence="1" id="KW-0175">Coiled coil</keyword>
<comment type="caution">
    <text evidence="3">The sequence shown here is derived from an EMBL/GenBank/DDBJ whole genome shotgun (WGS) entry which is preliminary data.</text>
</comment>
<evidence type="ECO:0000313" key="3">
    <source>
        <dbReference type="EMBL" id="GAB1227755.1"/>
    </source>
</evidence>
<feature type="coiled-coil region" evidence="1">
    <location>
        <begin position="2"/>
        <end position="29"/>
    </location>
</feature>
<accession>A0ABQ0DY23</accession>
<proteinExistence type="predicted"/>
<evidence type="ECO:0000313" key="4">
    <source>
        <dbReference type="Proteomes" id="UP001628156"/>
    </source>
</evidence>
<feature type="compositionally biased region" description="Acidic residues" evidence="2">
    <location>
        <begin position="56"/>
        <end position="69"/>
    </location>
</feature>
<name>A0ABQ0DY23_9EUKA</name>
<dbReference type="Proteomes" id="UP001628156">
    <property type="component" value="Unassembled WGS sequence"/>
</dbReference>
<gene>
    <name evidence="3" type="ORF">ENUP19_0354G0012</name>
</gene>
<dbReference type="EMBL" id="BAAFRS010000354">
    <property type="protein sequence ID" value="GAB1227755.1"/>
    <property type="molecule type" value="Genomic_DNA"/>
</dbReference>
<evidence type="ECO:0000256" key="1">
    <source>
        <dbReference type="SAM" id="Coils"/>
    </source>
</evidence>
<organism evidence="3 4">
    <name type="scientific">Entamoeba nuttalli</name>
    <dbReference type="NCBI Taxonomy" id="412467"/>
    <lineage>
        <taxon>Eukaryota</taxon>
        <taxon>Amoebozoa</taxon>
        <taxon>Evosea</taxon>
        <taxon>Archamoebae</taxon>
        <taxon>Mastigamoebida</taxon>
        <taxon>Entamoebidae</taxon>
        <taxon>Entamoeba</taxon>
    </lineage>
</organism>
<protein>
    <submittedName>
        <fullName evidence="3">Uncharacterized protein</fullName>
    </submittedName>
</protein>
<evidence type="ECO:0000256" key="2">
    <source>
        <dbReference type="SAM" id="MobiDB-lite"/>
    </source>
</evidence>
<keyword evidence="4" id="KW-1185">Reference proteome</keyword>
<sequence length="76" mass="9129">MTMESDEQLKKEIEELKQLNHRVDEYLMKVSEFIDNNILDFPNEIVKLRKSIYEPTLEEEDDEDGDDSDEMKMETE</sequence>